<feature type="domain" description="DUF6795" evidence="1">
    <location>
        <begin position="40"/>
        <end position="142"/>
    </location>
</feature>
<keyword evidence="3" id="KW-1185">Reference proteome</keyword>
<organism evidence="2 3">
    <name type="scientific">Marinobacter salexigens</name>
    <dbReference type="NCBI Taxonomy" id="1925763"/>
    <lineage>
        <taxon>Bacteria</taxon>
        <taxon>Pseudomonadati</taxon>
        <taxon>Pseudomonadota</taxon>
        <taxon>Gammaproteobacteria</taxon>
        <taxon>Pseudomonadales</taxon>
        <taxon>Marinobacteraceae</taxon>
        <taxon>Marinobacter</taxon>
    </lineage>
</organism>
<reference evidence="2 3" key="1">
    <citation type="submission" date="2021-05" db="EMBL/GenBank/DDBJ databases">
        <title>Draft genomes of bacteria isolated from model marine particles.</title>
        <authorList>
            <person name="Datta M.S."/>
            <person name="Schwartzman J.A."/>
            <person name="Enke T.N."/>
            <person name="Saavedra J."/>
            <person name="Cermak N."/>
            <person name="Cordero O.X."/>
        </authorList>
    </citation>
    <scope>NUCLEOTIDE SEQUENCE [LARGE SCALE GENOMIC DNA]</scope>
    <source>
        <strain evidence="2 3">D2M19</strain>
    </source>
</reference>
<sequence length="170" mass="19608">MFKRFWIFSVIALAVSTATGVYAGMFGFLKNYDVQLFPPVEGRLLHSGVPLEGVEIIREATYDEVKTETVVTDDDGRFFFPEWVTRSNTPGKPLIEVRLRQVVAAKYQGEYYILWQYTTDQIEPESVITELLSNLDCDITNEEIDHYFPIPDNPDFEHIIGSICRWETKS</sequence>
<protein>
    <recommendedName>
        <fullName evidence="1">DUF6795 domain-containing protein</fullName>
    </recommendedName>
</protein>
<comment type="caution">
    <text evidence="2">The sequence shown here is derived from an EMBL/GenBank/DDBJ whole genome shotgun (WGS) entry which is preliminary data.</text>
</comment>
<dbReference type="InterPro" id="IPR046474">
    <property type="entry name" value="DUF6795"/>
</dbReference>
<proteinExistence type="predicted"/>
<accession>A0ABS6A588</accession>
<dbReference type="EMBL" id="JAHKPV010000001">
    <property type="protein sequence ID" value="MBU2873136.1"/>
    <property type="molecule type" value="Genomic_DNA"/>
</dbReference>
<evidence type="ECO:0000259" key="1">
    <source>
        <dbReference type="Pfam" id="PF20598"/>
    </source>
</evidence>
<gene>
    <name evidence="2" type="ORF">KO508_03860</name>
</gene>
<name>A0ABS6A588_9GAMM</name>
<dbReference type="Pfam" id="PF20598">
    <property type="entry name" value="DUF6795"/>
    <property type="match status" value="1"/>
</dbReference>
<dbReference type="Proteomes" id="UP000753376">
    <property type="component" value="Unassembled WGS sequence"/>
</dbReference>
<evidence type="ECO:0000313" key="2">
    <source>
        <dbReference type="EMBL" id="MBU2873136.1"/>
    </source>
</evidence>
<evidence type="ECO:0000313" key="3">
    <source>
        <dbReference type="Proteomes" id="UP000753376"/>
    </source>
</evidence>
<dbReference type="RefSeq" id="WP_216006986.1">
    <property type="nucleotide sequence ID" value="NZ_JAHKPV010000001.1"/>
</dbReference>